<reference evidence="1 2" key="1">
    <citation type="journal article" date="2023" name="Science">
        <title>Complex scaffold remodeling in plant triterpene biosynthesis.</title>
        <authorList>
            <person name="De La Pena R."/>
            <person name="Hodgson H."/>
            <person name="Liu J.C."/>
            <person name="Stephenson M.J."/>
            <person name="Martin A.C."/>
            <person name="Owen C."/>
            <person name="Harkess A."/>
            <person name="Leebens-Mack J."/>
            <person name="Jimenez L.E."/>
            <person name="Osbourn A."/>
            <person name="Sattely E.S."/>
        </authorList>
    </citation>
    <scope>NUCLEOTIDE SEQUENCE [LARGE SCALE GENOMIC DNA]</scope>
    <source>
        <strain evidence="2">cv. JPN11</strain>
        <tissue evidence="1">Leaf</tissue>
    </source>
</reference>
<evidence type="ECO:0000313" key="1">
    <source>
        <dbReference type="EMBL" id="KAJ4729294.1"/>
    </source>
</evidence>
<accession>A0ACC1Z0Y8</accession>
<gene>
    <name evidence="1" type="ORF">OWV82_002099</name>
</gene>
<protein>
    <submittedName>
        <fullName evidence="1">Nuclear pore complex protein</fullName>
    </submittedName>
</protein>
<dbReference type="EMBL" id="CM051394">
    <property type="protein sequence ID" value="KAJ4729294.1"/>
    <property type="molecule type" value="Genomic_DNA"/>
</dbReference>
<name>A0ACC1Z0Y8_MELAZ</name>
<keyword evidence="2" id="KW-1185">Reference proteome</keyword>
<evidence type="ECO:0000313" key="2">
    <source>
        <dbReference type="Proteomes" id="UP001164539"/>
    </source>
</evidence>
<organism evidence="1 2">
    <name type="scientific">Melia azedarach</name>
    <name type="common">Chinaberry tree</name>
    <dbReference type="NCBI Taxonomy" id="155640"/>
    <lineage>
        <taxon>Eukaryota</taxon>
        <taxon>Viridiplantae</taxon>
        <taxon>Streptophyta</taxon>
        <taxon>Embryophyta</taxon>
        <taxon>Tracheophyta</taxon>
        <taxon>Spermatophyta</taxon>
        <taxon>Magnoliopsida</taxon>
        <taxon>eudicotyledons</taxon>
        <taxon>Gunneridae</taxon>
        <taxon>Pentapetalae</taxon>
        <taxon>rosids</taxon>
        <taxon>malvids</taxon>
        <taxon>Sapindales</taxon>
        <taxon>Meliaceae</taxon>
        <taxon>Melia</taxon>
    </lineage>
</organism>
<comment type="caution">
    <text evidence="1">The sequence shown here is derived from an EMBL/GenBank/DDBJ whole genome shotgun (WGS) entry which is preliminary data.</text>
</comment>
<dbReference type="Proteomes" id="UP001164539">
    <property type="component" value="Chromosome 1"/>
</dbReference>
<proteinExistence type="predicted"/>
<sequence>MFRLAFWAALELLLVLVVVGKTTSHLSSGPHIADVNILLPPKMTNPVEYRLQGSDGCFKWSWDHHDILSVLPEYNSSNHCSTSARLRSISHYSGRKETAVYATDVYSGIVIRCKVFIDNFSRIQIFHNSIKLDLDGLATLRVRAFDSEDNVFSSLVGLQFMWQLMPENDGLPHYLVHVPLKDSPLSDCGGLCGDLDIQIKLENSGVFSDLFVVKGVGIGHEKVSVNLVEPEFGHMADNILLTVAEAMSLEPPSPVFVLVGAALQYSLKVIRGNILQVVTLPSLHHHWSVSNPSIAQVDSMMGLTRAMSLGETAVIVEDTRVAGHIQVSSLYVVLPDTLYLYISPLSISGDPVEGINPIPSVSRWYVVSGYQYLIQMKVFSQEPGSQEIYITESDDIKLFDNQSEYWRTFTVSDDSMLKHGWRNSRILKATSQGLGKLAASLTYFSGHRDTKEVLKVVQEIMVCDQVKFSLDQSYGKSGSILLPWVPGIYQEVELKAIGGCAKASSDYKWFSSDMGTVSITASGVVQAKKPGKATVKVVSIFDSFNYDEVVIEVSIPSSMVMLRNFPVETVVGSHLQAAVTMKASSGAHFYRCDAFSSSINWKAGSESFVVVNATGKTPFLDKLGTVEYDTSLHGPPCSWTHLYASGSGRTMLHATLTKDYQHFDRSLDGPIVMKASARIAAYPPLILQQAGDGSQFGGGWFNQAETPNQMENLDKLYLVPGTKIDVLLVGGPERWDGRVDFIEPFEVFDEKHNHARDSVHMHVISGSYGRLYGVLCQSLGTFKLVFKRGNLVGDDHPLPAVAEVSLSLTCSFPSSIALLVDEPVNERKVIRSAAQADRSPGRLRVSPVTVANEQTIRLAAVGIGSSGEAFANSSSLCLRWELSDCDGLAHWDDAYSSAKSKSSWERFLVLQNESGLCIVRATVTGFCLAKDGHHSAHLVAISENVLTDAIRLQLVSTLRVNPEYNLLFFNPDAKANLSITGGSCFLEVAVNDSQVVEVIQPPVGLQCLQLMLSPKGLGTAHVTVYDIGLAPPRAASALVQVSDVDWIKIVSGEEISLMEGQSLSIDLMAGIDDGSTFDSSQYAYMDIRVHIEDHIIELVDNDATSSPDDGYVSMSSFKIMAKHLGITTLYVSARQQSSNEILSQPIKVEVYAPPKIHPHDIFLVPGASYMLTLKGGPTIGVYVDYTSMDDEIATVHRSSGQLFAISPGNTTLLATVFGNGDVVICQAYSSVKVGVPSSVVLNVQSEQLAVDREMPIHPLFPEGDLFSFYELCRNYNWTVEDEKVLSFRVQEQLHSNNQGSLSAAPEEVQFSDYLDEKELGFIKILYGRSAGRTNVALAFSCDFVSDSYSQSRIYNASISLSVVPDLPLALGIPITWVLPPHYTTTGLLPSSSESQGQWDSQSRKGSIVYSLLKICGEKKEITNKDDISIDGDRIRTTGSNNLACIQAKDRTTGRTEIASCVMVAEVAQIRIGNKEFPLNVIHLAVGAELGIPLSYYDSLGTPFYEAHNVIFYYVETNYHDVVSINYTLSDSGKIHLKAKRYGRALVRVSINKSPQKSDYILISVGAHVYPHNPVVNVGGSLDFSVEGFGDQVSGHWFSGNKSVVHVHMQSGKAEAVGIGSTQVLFECPSMKLQTTVTVLSRNIVSMDAPKEVLTNVPYPTKGYTFAVRFGSDTHKRLKALENKEVSYDCEVDPPFVGYAKPWMDVDIGNFYCLFFPYSPEHLVRSVPKSKDMSPYVSVSINASLKEEHHACGSASASALFIGGFSILEMDKNSLQLNLTLESNKTTITILGNTAVEVHWHNRDMMKVSPVHKEEFGIGGLAQYEVKVLRGKKFKDKIVVTLPANGQRVDVDVNYEPDIREASDSGIKGTFFAVIVGFSAIIALILIIIISKLERVERSTESQPAISPATPSMTAPQTPERSSPAVSNEQSPRTPQPFVDYVRRTIDETPYYRRDARRRFNPQNTF</sequence>